<feature type="domain" description="Carrier" evidence="2">
    <location>
        <begin position="53"/>
        <end position="128"/>
    </location>
</feature>
<sequence length="163" mass="17781">MTTRMEATQLRSAPAVPPASLARLREALRHCSPDTYEAACAVRMTGDPASLHALVTGLLGNFVSGDLQHRLTEGGPGLRLAEDLGLDSLDLTELGMLSEEVLLVSISNEDLFAIRTLADLESLFERLLRSQLRPEMRHPADRTLRPAPLRGPLPDRAAASQHR</sequence>
<name>A0A1J5TRL9_9ZZZZ</name>
<comment type="caution">
    <text evidence="3">The sequence shown here is derived from an EMBL/GenBank/DDBJ whole genome shotgun (WGS) entry which is preliminary data.</text>
</comment>
<proteinExistence type="predicted"/>
<dbReference type="Pfam" id="PF00550">
    <property type="entry name" value="PP-binding"/>
    <property type="match status" value="1"/>
</dbReference>
<dbReference type="EMBL" id="MLJW01000002">
    <property type="protein sequence ID" value="OIR18888.1"/>
    <property type="molecule type" value="Genomic_DNA"/>
</dbReference>
<evidence type="ECO:0000313" key="3">
    <source>
        <dbReference type="EMBL" id="OIR18888.1"/>
    </source>
</evidence>
<protein>
    <submittedName>
        <fullName evidence="3">Acyl carrier protein</fullName>
    </submittedName>
</protein>
<dbReference type="Gene3D" id="1.10.1200.10">
    <property type="entry name" value="ACP-like"/>
    <property type="match status" value="1"/>
</dbReference>
<accession>A0A1J5TRL9</accession>
<dbReference type="AlphaFoldDB" id="A0A1J5TRL9"/>
<reference evidence="3" key="1">
    <citation type="submission" date="2016-10" db="EMBL/GenBank/DDBJ databases">
        <title>Sequence of Gallionella enrichment culture.</title>
        <authorList>
            <person name="Poehlein A."/>
            <person name="Muehling M."/>
            <person name="Daniel R."/>
        </authorList>
    </citation>
    <scope>NUCLEOTIDE SEQUENCE</scope>
</reference>
<dbReference type="SUPFAM" id="SSF47336">
    <property type="entry name" value="ACP-like"/>
    <property type="match status" value="1"/>
</dbReference>
<dbReference type="PROSITE" id="PS50075">
    <property type="entry name" value="CARRIER"/>
    <property type="match status" value="1"/>
</dbReference>
<evidence type="ECO:0000256" key="1">
    <source>
        <dbReference type="SAM" id="MobiDB-lite"/>
    </source>
</evidence>
<dbReference type="InterPro" id="IPR036736">
    <property type="entry name" value="ACP-like_sf"/>
</dbReference>
<gene>
    <name evidence="3" type="primary">acpP_1</name>
    <name evidence="3" type="ORF">GALL_12310</name>
</gene>
<organism evidence="3">
    <name type="scientific">mine drainage metagenome</name>
    <dbReference type="NCBI Taxonomy" id="410659"/>
    <lineage>
        <taxon>unclassified sequences</taxon>
        <taxon>metagenomes</taxon>
        <taxon>ecological metagenomes</taxon>
    </lineage>
</organism>
<evidence type="ECO:0000259" key="2">
    <source>
        <dbReference type="PROSITE" id="PS50075"/>
    </source>
</evidence>
<feature type="region of interest" description="Disordered" evidence="1">
    <location>
        <begin position="137"/>
        <end position="163"/>
    </location>
</feature>
<dbReference type="InterPro" id="IPR009081">
    <property type="entry name" value="PP-bd_ACP"/>
</dbReference>